<keyword evidence="3" id="KW-0789">Thiol protease inhibitor</keyword>
<feature type="signal peptide" evidence="4">
    <location>
        <begin position="1"/>
        <end position="18"/>
    </location>
</feature>
<dbReference type="GO" id="GO:0005737">
    <property type="term" value="C:cytoplasm"/>
    <property type="evidence" value="ECO:0007669"/>
    <property type="project" value="TreeGrafter"/>
</dbReference>
<dbReference type="GO" id="GO:0031982">
    <property type="term" value="C:vesicle"/>
    <property type="evidence" value="ECO:0007669"/>
    <property type="project" value="TreeGrafter"/>
</dbReference>
<evidence type="ECO:0000256" key="1">
    <source>
        <dbReference type="ARBA" id="ARBA00009403"/>
    </source>
</evidence>
<dbReference type="GO" id="GO:0005615">
    <property type="term" value="C:extracellular space"/>
    <property type="evidence" value="ECO:0007669"/>
    <property type="project" value="TreeGrafter"/>
</dbReference>
<gene>
    <name evidence="6" type="ORF">KIN20_030670</name>
</gene>
<proteinExistence type="inferred from homology"/>
<accession>A0AAD5R5D3</accession>
<dbReference type="PANTHER" id="PTHR46186">
    <property type="entry name" value="CYSTATIN"/>
    <property type="match status" value="1"/>
</dbReference>
<dbReference type="Pfam" id="PF00031">
    <property type="entry name" value="Cystatin"/>
    <property type="match status" value="1"/>
</dbReference>
<comment type="similarity">
    <text evidence="1">Belongs to the cystatin family.</text>
</comment>
<keyword evidence="2" id="KW-0646">Protease inhibitor</keyword>
<dbReference type="SMART" id="SM00043">
    <property type="entry name" value="CY"/>
    <property type="match status" value="1"/>
</dbReference>
<dbReference type="InterPro" id="IPR046350">
    <property type="entry name" value="Cystatin_sf"/>
</dbReference>
<dbReference type="Proteomes" id="UP001196413">
    <property type="component" value="Unassembled WGS sequence"/>
</dbReference>
<sequence length="148" mass="16044">MPSSTIVALLLVAVSVIATTNSTAMSGMVGGHVEQDASDPAYMERAWKAAKGLNDASNEGPNHMIPIKVLKAKSQVVAGVKHTFEVLYGESNCKKGDYSAADLNATNCQLKSGGRRALYEVELWEKPWENFEQFNVTKIRSVAANEEI</sequence>
<evidence type="ECO:0000256" key="4">
    <source>
        <dbReference type="SAM" id="SignalP"/>
    </source>
</evidence>
<evidence type="ECO:0000313" key="6">
    <source>
        <dbReference type="EMBL" id="KAJ1369254.1"/>
    </source>
</evidence>
<evidence type="ECO:0000256" key="2">
    <source>
        <dbReference type="ARBA" id="ARBA00022690"/>
    </source>
</evidence>
<dbReference type="AlphaFoldDB" id="A0AAD5R5D3"/>
<evidence type="ECO:0000256" key="3">
    <source>
        <dbReference type="ARBA" id="ARBA00022704"/>
    </source>
</evidence>
<feature type="domain" description="Cystatin" evidence="5">
    <location>
        <begin position="27"/>
        <end position="142"/>
    </location>
</feature>
<evidence type="ECO:0000313" key="7">
    <source>
        <dbReference type="Proteomes" id="UP001196413"/>
    </source>
</evidence>
<dbReference type="Gene3D" id="3.10.450.10">
    <property type="match status" value="1"/>
</dbReference>
<protein>
    <recommendedName>
        <fullName evidence="5">Cystatin domain-containing protein</fullName>
    </recommendedName>
</protein>
<feature type="chain" id="PRO_5042083472" description="Cystatin domain-containing protein" evidence="4">
    <location>
        <begin position="19"/>
        <end position="148"/>
    </location>
</feature>
<dbReference type="GO" id="GO:0004869">
    <property type="term" value="F:cysteine-type endopeptidase inhibitor activity"/>
    <property type="evidence" value="ECO:0007669"/>
    <property type="project" value="UniProtKB-KW"/>
</dbReference>
<keyword evidence="4" id="KW-0732">Signal</keyword>
<reference evidence="6" key="1">
    <citation type="submission" date="2021-06" db="EMBL/GenBank/DDBJ databases">
        <title>Parelaphostrongylus tenuis whole genome reference sequence.</title>
        <authorList>
            <person name="Garwood T.J."/>
            <person name="Larsen P.A."/>
            <person name="Fountain-Jones N.M."/>
            <person name="Garbe J.R."/>
            <person name="Macchietto M.G."/>
            <person name="Kania S.A."/>
            <person name="Gerhold R.W."/>
            <person name="Richards J.E."/>
            <person name="Wolf T.M."/>
        </authorList>
    </citation>
    <scope>NUCLEOTIDE SEQUENCE</scope>
    <source>
        <strain evidence="6">MNPRO001-30</strain>
        <tissue evidence="6">Meninges</tissue>
    </source>
</reference>
<keyword evidence="7" id="KW-1185">Reference proteome</keyword>
<dbReference type="CDD" id="cd00042">
    <property type="entry name" value="CY"/>
    <property type="match status" value="1"/>
</dbReference>
<dbReference type="PANTHER" id="PTHR46186:SF2">
    <property type="entry name" value="CYSTATIN"/>
    <property type="match status" value="1"/>
</dbReference>
<comment type="caution">
    <text evidence="6">The sequence shown here is derived from an EMBL/GenBank/DDBJ whole genome shotgun (WGS) entry which is preliminary data.</text>
</comment>
<dbReference type="SUPFAM" id="SSF54403">
    <property type="entry name" value="Cystatin/monellin"/>
    <property type="match status" value="1"/>
</dbReference>
<organism evidence="6 7">
    <name type="scientific">Parelaphostrongylus tenuis</name>
    <name type="common">Meningeal worm</name>
    <dbReference type="NCBI Taxonomy" id="148309"/>
    <lineage>
        <taxon>Eukaryota</taxon>
        <taxon>Metazoa</taxon>
        <taxon>Ecdysozoa</taxon>
        <taxon>Nematoda</taxon>
        <taxon>Chromadorea</taxon>
        <taxon>Rhabditida</taxon>
        <taxon>Rhabditina</taxon>
        <taxon>Rhabditomorpha</taxon>
        <taxon>Strongyloidea</taxon>
        <taxon>Metastrongylidae</taxon>
        <taxon>Parelaphostrongylus</taxon>
    </lineage>
</organism>
<dbReference type="InterPro" id="IPR000010">
    <property type="entry name" value="Cystatin_dom"/>
</dbReference>
<evidence type="ECO:0000259" key="5">
    <source>
        <dbReference type="SMART" id="SM00043"/>
    </source>
</evidence>
<name>A0AAD5R5D3_PARTN</name>
<dbReference type="EMBL" id="JAHQIW010006470">
    <property type="protein sequence ID" value="KAJ1369254.1"/>
    <property type="molecule type" value="Genomic_DNA"/>
</dbReference>